<dbReference type="InterPro" id="IPR001806">
    <property type="entry name" value="Small_GTPase"/>
</dbReference>
<protein>
    <recommendedName>
        <fullName evidence="10">Intraflagellar transport protein 27 homolog</fullName>
    </recommendedName>
</protein>
<evidence type="ECO:0000256" key="7">
    <source>
        <dbReference type="ARBA" id="ARBA00023273"/>
    </source>
</evidence>
<dbReference type="EMBL" id="JAKMXF010000354">
    <property type="protein sequence ID" value="KAI6646538.1"/>
    <property type="molecule type" value="Genomic_DNA"/>
</dbReference>
<comment type="caution">
    <text evidence="8">The sequence shown here is derived from an EMBL/GenBank/DDBJ whole genome shotgun (WGS) entry which is preliminary data.</text>
</comment>
<dbReference type="GO" id="GO:0031514">
    <property type="term" value="C:motile cilium"/>
    <property type="evidence" value="ECO:0007669"/>
    <property type="project" value="UniProtKB-SubCell"/>
</dbReference>
<dbReference type="PROSITE" id="PS51421">
    <property type="entry name" value="RAS"/>
    <property type="match status" value="1"/>
</dbReference>
<reference evidence="8 9" key="1">
    <citation type="journal article" date="2023" name="BMC Biol.">
        <title>The compact genome of the sponge Oopsacas minuta (Hexactinellida) is lacking key metazoan core genes.</title>
        <authorList>
            <person name="Santini S."/>
            <person name="Schenkelaars Q."/>
            <person name="Jourda C."/>
            <person name="Duchesne M."/>
            <person name="Belahbib H."/>
            <person name="Rocher C."/>
            <person name="Selva M."/>
            <person name="Riesgo A."/>
            <person name="Vervoort M."/>
            <person name="Leys S.P."/>
            <person name="Kodjabachian L."/>
            <person name="Le Bivic A."/>
            <person name="Borchiellini C."/>
            <person name="Claverie J.M."/>
            <person name="Renard E."/>
        </authorList>
    </citation>
    <scope>NUCLEOTIDE SEQUENCE [LARGE SCALE GENOMIC DNA]</scope>
    <source>
        <strain evidence="8">SPO-2</strain>
    </source>
</reference>
<keyword evidence="3" id="KW-0547">Nucleotide-binding</keyword>
<evidence type="ECO:0008006" key="10">
    <source>
        <dbReference type="Google" id="ProtNLM"/>
    </source>
</evidence>
<evidence type="ECO:0000256" key="1">
    <source>
        <dbReference type="ARBA" id="ARBA00004230"/>
    </source>
</evidence>
<comment type="similarity">
    <text evidence="2">Belongs to the small GTPase superfamily. Rab family.</text>
</comment>
<dbReference type="PANTHER" id="PTHR47978">
    <property type="match status" value="1"/>
</dbReference>
<dbReference type="Pfam" id="PF00071">
    <property type="entry name" value="Ras"/>
    <property type="match status" value="1"/>
</dbReference>
<name>A0AAV7JCX4_9METZ</name>
<dbReference type="SMART" id="SM00175">
    <property type="entry name" value="RAB"/>
    <property type="match status" value="1"/>
</dbReference>
<evidence type="ECO:0000256" key="4">
    <source>
        <dbReference type="ARBA" id="ARBA00022846"/>
    </source>
</evidence>
<dbReference type="Proteomes" id="UP001165289">
    <property type="component" value="Unassembled WGS sequence"/>
</dbReference>
<dbReference type="GO" id="GO:0005525">
    <property type="term" value="F:GTP binding"/>
    <property type="evidence" value="ECO:0007669"/>
    <property type="project" value="UniProtKB-KW"/>
</dbReference>
<sequence length="184" mass="20565">MVLLRAKCILIGNSKVGKTALAQTFHSEGTHFPKSYSLTTGVSTCVKTVQIPDTPHSVEMYILDSSGNELYSDLVVHYWENPSMVALVYDVTDPQSLASCPMWLEKVRSQKPEIAFPGALIANKSDLTNRWVVNSEEGRRFADGKGLAYFETSAKDSIDVDAPFLYLATEYYKLYEDRVRGLIN</sequence>
<gene>
    <name evidence="8" type="ORF">LOD99_12659</name>
</gene>
<evidence type="ECO:0000313" key="9">
    <source>
        <dbReference type="Proteomes" id="UP001165289"/>
    </source>
</evidence>
<evidence type="ECO:0000256" key="2">
    <source>
        <dbReference type="ARBA" id="ARBA00006270"/>
    </source>
</evidence>
<dbReference type="InterPro" id="IPR005225">
    <property type="entry name" value="Small_GTP-bd"/>
</dbReference>
<keyword evidence="5" id="KW-0969">Cilium</keyword>
<dbReference type="SUPFAM" id="SSF52540">
    <property type="entry name" value="P-loop containing nucleoside triphosphate hydrolases"/>
    <property type="match status" value="1"/>
</dbReference>
<dbReference type="InterPro" id="IPR027417">
    <property type="entry name" value="P-loop_NTPase"/>
</dbReference>
<keyword evidence="6" id="KW-0342">GTP-binding</keyword>
<dbReference type="FunFam" id="3.40.50.300:FF:001684">
    <property type="entry name" value="Intraflagellar transport 27 homolog (Chlamydomonas)"/>
    <property type="match status" value="1"/>
</dbReference>
<organism evidence="8 9">
    <name type="scientific">Oopsacas minuta</name>
    <dbReference type="NCBI Taxonomy" id="111878"/>
    <lineage>
        <taxon>Eukaryota</taxon>
        <taxon>Metazoa</taxon>
        <taxon>Porifera</taxon>
        <taxon>Hexactinellida</taxon>
        <taxon>Hexasterophora</taxon>
        <taxon>Lyssacinosida</taxon>
        <taxon>Leucopsacidae</taxon>
        <taxon>Oopsacas</taxon>
    </lineage>
</organism>
<evidence type="ECO:0000313" key="8">
    <source>
        <dbReference type="EMBL" id="KAI6646538.1"/>
    </source>
</evidence>
<proteinExistence type="inferred from homology"/>
<evidence type="ECO:0000256" key="6">
    <source>
        <dbReference type="ARBA" id="ARBA00023134"/>
    </source>
</evidence>
<keyword evidence="7" id="KW-0966">Cell projection</keyword>
<evidence type="ECO:0000256" key="3">
    <source>
        <dbReference type="ARBA" id="ARBA00022741"/>
    </source>
</evidence>
<dbReference type="NCBIfam" id="TIGR00231">
    <property type="entry name" value="small_GTP"/>
    <property type="match status" value="1"/>
</dbReference>
<accession>A0AAV7JCX4</accession>
<comment type="subcellular location">
    <subcellularLocation>
        <location evidence="1">Cell projection</location>
        <location evidence="1">Cilium</location>
        <location evidence="1">Flagellum</location>
    </subcellularLocation>
</comment>
<dbReference type="GO" id="GO:0003924">
    <property type="term" value="F:GTPase activity"/>
    <property type="evidence" value="ECO:0007669"/>
    <property type="project" value="InterPro"/>
</dbReference>
<dbReference type="PROSITE" id="PS51419">
    <property type="entry name" value="RAB"/>
    <property type="match status" value="1"/>
</dbReference>
<dbReference type="Gene3D" id="3.40.50.300">
    <property type="entry name" value="P-loop containing nucleotide triphosphate hydrolases"/>
    <property type="match status" value="1"/>
</dbReference>
<dbReference type="GO" id="GO:0030990">
    <property type="term" value="C:intraciliary transport particle"/>
    <property type="evidence" value="ECO:0007669"/>
    <property type="project" value="UniProtKB-ARBA"/>
</dbReference>
<dbReference type="SMART" id="SM00173">
    <property type="entry name" value="RAS"/>
    <property type="match status" value="1"/>
</dbReference>
<keyword evidence="4" id="KW-0282">Flagellum</keyword>
<dbReference type="AlphaFoldDB" id="A0AAV7JCX4"/>
<dbReference type="PRINTS" id="PR00449">
    <property type="entry name" value="RASTRNSFRMNG"/>
</dbReference>
<dbReference type="SMART" id="SM00174">
    <property type="entry name" value="RHO"/>
    <property type="match status" value="1"/>
</dbReference>
<evidence type="ECO:0000256" key="5">
    <source>
        <dbReference type="ARBA" id="ARBA00023069"/>
    </source>
</evidence>
<keyword evidence="9" id="KW-1185">Reference proteome</keyword>